<keyword evidence="2" id="KW-1185">Reference proteome</keyword>
<reference evidence="1 2" key="1">
    <citation type="submission" date="2018-04" db="EMBL/GenBank/DDBJ databases">
        <authorList>
            <person name="Vogel A."/>
        </authorList>
    </citation>
    <scope>NUCLEOTIDE SEQUENCE [LARGE SCALE GENOMIC DNA]</scope>
</reference>
<evidence type="ECO:0000313" key="2">
    <source>
        <dbReference type="Proteomes" id="UP000595140"/>
    </source>
</evidence>
<protein>
    <submittedName>
        <fullName evidence="1">Uncharacterized protein</fullName>
    </submittedName>
</protein>
<sequence length="142" mass="17063">MEIDKEKGRVSVVGEEKVEGKYKDVWLRFERVFEIPKDCVDMDRIYLDDTLISPGSFAILTINIPTKYHPTEEKKKKKKPCRNPQQLMMVVEKRRRRRQPLMGAALRSIHCCQLMTRQEIMKTVPPIIRETRRRRNQCRRHR</sequence>
<evidence type="ECO:0000313" key="1">
    <source>
        <dbReference type="EMBL" id="VFQ68165.1"/>
    </source>
</evidence>
<proteinExistence type="predicted"/>
<dbReference type="EMBL" id="OOIL02000669">
    <property type="protein sequence ID" value="VFQ68165.1"/>
    <property type="molecule type" value="Genomic_DNA"/>
</dbReference>
<organism evidence="1 2">
    <name type="scientific">Cuscuta campestris</name>
    <dbReference type="NCBI Taxonomy" id="132261"/>
    <lineage>
        <taxon>Eukaryota</taxon>
        <taxon>Viridiplantae</taxon>
        <taxon>Streptophyta</taxon>
        <taxon>Embryophyta</taxon>
        <taxon>Tracheophyta</taxon>
        <taxon>Spermatophyta</taxon>
        <taxon>Magnoliopsida</taxon>
        <taxon>eudicotyledons</taxon>
        <taxon>Gunneridae</taxon>
        <taxon>Pentapetalae</taxon>
        <taxon>asterids</taxon>
        <taxon>lamiids</taxon>
        <taxon>Solanales</taxon>
        <taxon>Convolvulaceae</taxon>
        <taxon>Cuscuteae</taxon>
        <taxon>Cuscuta</taxon>
        <taxon>Cuscuta subgen. Grammica</taxon>
        <taxon>Cuscuta sect. Cleistogrammica</taxon>
    </lineage>
</organism>
<gene>
    <name evidence="1" type="ORF">CCAM_LOCUS9941</name>
</gene>
<dbReference type="AlphaFoldDB" id="A0A484KUI8"/>
<accession>A0A484KUI8</accession>
<dbReference type="Proteomes" id="UP000595140">
    <property type="component" value="Unassembled WGS sequence"/>
</dbReference>
<name>A0A484KUI8_9ASTE</name>